<name>X0I391_FUSOX</name>
<evidence type="ECO:0000256" key="1">
    <source>
        <dbReference type="SAM" id="MobiDB-lite"/>
    </source>
</evidence>
<proteinExistence type="predicted"/>
<sequence length="59" mass="6669">MPNPPTPRASSRRNPLTCARFSTTTSSASTETSNMNELWSDVRKPLLHYASVCDRHYND</sequence>
<organism evidence="2">
    <name type="scientific">Fusarium oxysporum f. sp. conglutinans race 2 54008</name>
    <dbReference type="NCBI Taxonomy" id="1089457"/>
    <lineage>
        <taxon>Eukaryota</taxon>
        <taxon>Fungi</taxon>
        <taxon>Dikarya</taxon>
        <taxon>Ascomycota</taxon>
        <taxon>Pezizomycotina</taxon>
        <taxon>Sordariomycetes</taxon>
        <taxon>Hypocreomycetidae</taxon>
        <taxon>Hypocreales</taxon>
        <taxon>Nectriaceae</taxon>
        <taxon>Fusarium</taxon>
        <taxon>Fusarium oxysporum species complex</taxon>
    </lineage>
</organism>
<dbReference type="HOGENOM" id="CLU_2960875_0_0_1"/>
<dbReference type="AlphaFoldDB" id="X0I391"/>
<protein>
    <submittedName>
        <fullName evidence="2">Uncharacterized protein</fullName>
    </submittedName>
</protein>
<dbReference type="Proteomes" id="UP000030676">
    <property type="component" value="Unassembled WGS sequence"/>
</dbReference>
<feature type="region of interest" description="Disordered" evidence="1">
    <location>
        <begin position="1"/>
        <end position="32"/>
    </location>
</feature>
<dbReference type="EMBL" id="KK033329">
    <property type="protein sequence ID" value="EXL67759.1"/>
    <property type="molecule type" value="Genomic_DNA"/>
</dbReference>
<reference evidence="2" key="1">
    <citation type="submission" date="2011-11" db="EMBL/GenBank/DDBJ databases">
        <title>The Genome Sequence of Fusarium oxysporum PHW808.</title>
        <authorList>
            <consortium name="The Broad Institute Genome Sequencing Platform"/>
            <person name="Ma L.-J."/>
            <person name="Gale L.R."/>
            <person name="Schwartz D.C."/>
            <person name="Zhou S."/>
            <person name="Corby-Kistler H."/>
            <person name="Young S.K."/>
            <person name="Zeng Q."/>
            <person name="Gargeya S."/>
            <person name="Fitzgerald M."/>
            <person name="Haas B."/>
            <person name="Abouelleil A."/>
            <person name="Alvarado L."/>
            <person name="Arachchi H.M."/>
            <person name="Berlin A."/>
            <person name="Brown A."/>
            <person name="Chapman S.B."/>
            <person name="Chen Z."/>
            <person name="Dunbar C."/>
            <person name="Freedman E."/>
            <person name="Gearin G."/>
            <person name="Goldberg J."/>
            <person name="Griggs A."/>
            <person name="Gujja S."/>
            <person name="Heiman D."/>
            <person name="Howarth C."/>
            <person name="Larson L."/>
            <person name="Lui A."/>
            <person name="MacDonald P.J.P."/>
            <person name="Montmayeur A."/>
            <person name="Murphy C."/>
            <person name="Neiman D."/>
            <person name="Pearson M."/>
            <person name="Priest M."/>
            <person name="Roberts A."/>
            <person name="Saif S."/>
            <person name="Shea T."/>
            <person name="Shenoy N."/>
            <person name="Sisk P."/>
            <person name="Stolte C."/>
            <person name="Sykes S."/>
            <person name="Wortman J."/>
            <person name="Nusbaum C."/>
            <person name="Birren B."/>
        </authorList>
    </citation>
    <scope>NUCLEOTIDE SEQUENCE [LARGE SCALE GENOMIC DNA]</scope>
    <source>
        <strain evidence="2">54008</strain>
    </source>
</reference>
<accession>X0I391</accession>
<feature type="compositionally biased region" description="Low complexity" evidence="1">
    <location>
        <begin position="22"/>
        <end position="32"/>
    </location>
</feature>
<gene>
    <name evidence="2" type="ORF">FOPG_16122</name>
</gene>
<reference evidence="2" key="2">
    <citation type="submission" date="2014-03" db="EMBL/GenBank/DDBJ databases">
        <title>The Genome Annotation of Fusarium oxysporum PHW808.</title>
        <authorList>
            <consortium name="The Broad Institute Genomics Platform"/>
            <person name="Ma L.-J."/>
            <person name="Corby-Kistler H."/>
            <person name="Broz K."/>
            <person name="Gale L.R."/>
            <person name="Jonkers W."/>
            <person name="O'Donnell K."/>
            <person name="Ploetz R."/>
            <person name="Steinberg C."/>
            <person name="Schwartz D.C."/>
            <person name="VanEtten H."/>
            <person name="Zhou S."/>
            <person name="Young S.K."/>
            <person name="Zeng Q."/>
            <person name="Gargeya S."/>
            <person name="Fitzgerald M."/>
            <person name="Abouelleil A."/>
            <person name="Alvarado L."/>
            <person name="Chapman S.B."/>
            <person name="Gainer-Dewar J."/>
            <person name="Goldberg J."/>
            <person name="Griggs A."/>
            <person name="Gujja S."/>
            <person name="Hansen M."/>
            <person name="Howarth C."/>
            <person name="Imamovic A."/>
            <person name="Ireland A."/>
            <person name="Larimer J."/>
            <person name="McCowan C."/>
            <person name="Murphy C."/>
            <person name="Pearson M."/>
            <person name="Poon T.W."/>
            <person name="Priest M."/>
            <person name="Roberts A."/>
            <person name="Saif S."/>
            <person name="Shea T."/>
            <person name="Sykes S."/>
            <person name="Wortman J."/>
            <person name="Nusbaum C."/>
            <person name="Birren B."/>
        </authorList>
    </citation>
    <scope>NUCLEOTIDE SEQUENCE</scope>
    <source>
        <strain evidence="2">54008</strain>
    </source>
</reference>
<evidence type="ECO:0000313" key="2">
    <source>
        <dbReference type="EMBL" id="EXL67759.1"/>
    </source>
</evidence>